<protein>
    <recommendedName>
        <fullName evidence="1">KAP NTPase domain-containing protein</fullName>
    </recommendedName>
</protein>
<gene>
    <name evidence="2" type="ORF">D8779_15370</name>
</gene>
<comment type="caution">
    <text evidence="2">The sequence shown here is derived from an EMBL/GenBank/DDBJ whole genome shotgun (WGS) entry which is preliminary data.</text>
</comment>
<reference evidence="2 3" key="1">
    <citation type="submission" date="2018-10" db="EMBL/GenBank/DDBJ databases">
        <title>Pseudomonas leptonychotis sp. nov., isolated from Weddell seals in Antarctica.</title>
        <authorList>
            <person name="Novakova D."/>
            <person name="Svec P."/>
            <person name="Kralova S."/>
            <person name="Kristofova L."/>
            <person name="Zeman M."/>
            <person name="Pantucek R."/>
            <person name="Maslanova I."/>
            <person name="Sedlacek I."/>
        </authorList>
    </citation>
    <scope>NUCLEOTIDE SEQUENCE [LARGE SCALE GENOMIC DNA]</scope>
    <source>
        <strain evidence="2 3">CCM 8849</strain>
    </source>
</reference>
<evidence type="ECO:0000259" key="1">
    <source>
        <dbReference type="Pfam" id="PF07693"/>
    </source>
</evidence>
<dbReference type="InterPro" id="IPR011646">
    <property type="entry name" value="KAP_P-loop"/>
</dbReference>
<feature type="domain" description="KAP NTPase" evidence="1">
    <location>
        <begin position="53"/>
        <end position="366"/>
    </location>
</feature>
<dbReference type="Pfam" id="PF07693">
    <property type="entry name" value="KAP_NTPase"/>
    <property type="match status" value="1"/>
</dbReference>
<dbReference type="Gene3D" id="3.40.50.300">
    <property type="entry name" value="P-loop containing nucleotide triphosphate hydrolases"/>
    <property type="match status" value="1"/>
</dbReference>
<organism evidence="2 3">
    <name type="scientific">Pseudomonas leptonychotis</name>
    <dbReference type="NCBI Taxonomy" id="2448482"/>
    <lineage>
        <taxon>Bacteria</taxon>
        <taxon>Pseudomonadati</taxon>
        <taxon>Pseudomonadota</taxon>
        <taxon>Gammaproteobacteria</taxon>
        <taxon>Pseudomonadales</taxon>
        <taxon>Pseudomonadaceae</taxon>
        <taxon>Pseudomonas</taxon>
    </lineage>
</organism>
<keyword evidence="3" id="KW-1185">Reference proteome</keyword>
<dbReference type="SUPFAM" id="SSF52540">
    <property type="entry name" value="P-loop containing nucleoside triphosphate hydrolases"/>
    <property type="match status" value="1"/>
</dbReference>
<evidence type="ECO:0000313" key="3">
    <source>
        <dbReference type="Proteomes" id="UP000307541"/>
    </source>
</evidence>
<dbReference type="EMBL" id="RFLV01000003">
    <property type="protein sequence ID" value="TIH07533.1"/>
    <property type="molecule type" value="Genomic_DNA"/>
</dbReference>
<dbReference type="OrthoDB" id="88903at2"/>
<sequence length="485" mass="55378">MSIATLDSTIAIIKLEGKEHTMITEEETIWHDDYMDRKKSSDFLTTYLLANSHIKVLNVNSPWGSGKSFFLSRWAKELSKNHICIIFDSWANDFSSEPLIALITCIEQQTKDATTLNSTDAGKTIISAGSNLIKKATPLIAKGLVKKFLGVEIDQLLGDNTSDEVSDLTESLVGKLIEEQSKTSDNIIAFKEAVSETLSQAAEKRGKSSPAFIFIDELDRCRPTYAIELLERIKHFFELEDCRFIVASDSKQLAHSIRAVYGEQFYSERYLARFFDSEFRLDNRDTFRVISENMPKIESLKLGVNISGRIERNYRNSQKAAYPDTHTITCEIEGYSENSLIIAALSKLFDLELRDTIRLIKQIKSTSDFLNEKEFNFFWVAFLIFAKSSNEKLYQALNSTDNPVSKSAEILKNLQQVTISFTSSNTTLTEIALFYLELISYNREQRQRMGSTINGWKESIYNSVIDRMHIFSDYRNVIELAHKLD</sequence>
<dbReference type="InterPro" id="IPR027417">
    <property type="entry name" value="P-loop_NTPase"/>
</dbReference>
<dbReference type="Proteomes" id="UP000307541">
    <property type="component" value="Unassembled WGS sequence"/>
</dbReference>
<accession>A0A4T1ZTE2</accession>
<proteinExistence type="predicted"/>
<evidence type="ECO:0000313" key="2">
    <source>
        <dbReference type="EMBL" id="TIH07533.1"/>
    </source>
</evidence>
<dbReference type="AlphaFoldDB" id="A0A4T1ZTE2"/>
<name>A0A4T1ZTE2_9PSED</name>